<evidence type="ECO:0000256" key="4">
    <source>
        <dbReference type="ARBA" id="ARBA00023319"/>
    </source>
</evidence>
<dbReference type="PANTHER" id="PTHR19367">
    <property type="entry name" value="T-CELL RECEPTOR ALPHA CHAIN V REGION"/>
    <property type="match status" value="1"/>
</dbReference>
<name>A0A3B4HCC7_9CICH</name>
<dbReference type="SMART" id="SM00406">
    <property type="entry name" value="IGv"/>
    <property type="match status" value="1"/>
</dbReference>
<feature type="domain" description="Immunoglobulin" evidence="6">
    <location>
        <begin position="14"/>
        <end position="124"/>
    </location>
</feature>
<dbReference type="GO" id="GO:0002250">
    <property type="term" value="P:adaptive immune response"/>
    <property type="evidence" value="ECO:0007669"/>
    <property type="project" value="UniProtKB-KW"/>
</dbReference>
<keyword evidence="1" id="KW-0732">Signal</keyword>
<dbReference type="InterPro" id="IPR013106">
    <property type="entry name" value="Ig_V-set"/>
</dbReference>
<feature type="domain" description="Immunoglobulin V-set" evidence="5">
    <location>
        <begin position="24"/>
        <end position="99"/>
    </location>
</feature>
<dbReference type="SUPFAM" id="SSF48726">
    <property type="entry name" value="Immunoglobulin"/>
    <property type="match status" value="1"/>
</dbReference>
<dbReference type="Ensembl" id="ENSPNYT00000032179.1">
    <property type="protein sequence ID" value="ENSPNYP00000031426.1"/>
    <property type="gene ID" value="ENSPNYG00000023703.1"/>
</dbReference>
<dbReference type="InterPro" id="IPR036179">
    <property type="entry name" value="Ig-like_dom_sf"/>
</dbReference>
<dbReference type="InterPro" id="IPR051287">
    <property type="entry name" value="TCR_variable_region"/>
</dbReference>
<evidence type="ECO:0000259" key="6">
    <source>
        <dbReference type="SMART" id="SM00409"/>
    </source>
</evidence>
<reference evidence="7" key="1">
    <citation type="submission" date="2023-09" db="UniProtKB">
        <authorList>
            <consortium name="Ensembl"/>
        </authorList>
    </citation>
    <scope>IDENTIFICATION</scope>
</reference>
<dbReference type="SMART" id="SM00409">
    <property type="entry name" value="IG"/>
    <property type="match status" value="1"/>
</dbReference>
<evidence type="ECO:0008006" key="8">
    <source>
        <dbReference type="Google" id="ProtNLM"/>
    </source>
</evidence>
<dbReference type="Pfam" id="PF07686">
    <property type="entry name" value="V-set"/>
    <property type="match status" value="1"/>
</dbReference>
<keyword evidence="2" id="KW-0391">Immunity</keyword>
<evidence type="ECO:0000259" key="5">
    <source>
        <dbReference type="SMART" id="SM00406"/>
    </source>
</evidence>
<dbReference type="AlphaFoldDB" id="A0A3B4HCC7"/>
<protein>
    <recommendedName>
        <fullName evidence="8">Immunoglobulin V-set domain-containing protein</fullName>
    </recommendedName>
</protein>
<evidence type="ECO:0000256" key="1">
    <source>
        <dbReference type="ARBA" id="ARBA00022729"/>
    </source>
</evidence>
<organism evidence="7">
    <name type="scientific">Pundamilia nyererei</name>
    <dbReference type="NCBI Taxonomy" id="303518"/>
    <lineage>
        <taxon>Eukaryota</taxon>
        <taxon>Metazoa</taxon>
        <taxon>Chordata</taxon>
        <taxon>Craniata</taxon>
        <taxon>Vertebrata</taxon>
        <taxon>Euteleostomi</taxon>
        <taxon>Actinopterygii</taxon>
        <taxon>Neopterygii</taxon>
        <taxon>Teleostei</taxon>
        <taxon>Neoteleostei</taxon>
        <taxon>Acanthomorphata</taxon>
        <taxon>Ovalentaria</taxon>
        <taxon>Cichlomorphae</taxon>
        <taxon>Cichliformes</taxon>
        <taxon>Cichlidae</taxon>
        <taxon>African cichlids</taxon>
        <taxon>Pseudocrenilabrinae</taxon>
        <taxon>Haplochromini</taxon>
        <taxon>Pundamilia</taxon>
    </lineage>
</organism>
<dbReference type="InterPro" id="IPR003599">
    <property type="entry name" value="Ig_sub"/>
</dbReference>
<dbReference type="STRING" id="303518.ENSPNYP00000031426"/>
<keyword evidence="4" id="KW-0393">Immunoglobulin domain</keyword>
<evidence type="ECO:0000256" key="3">
    <source>
        <dbReference type="ARBA" id="ARBA00023170"/>
    </source>
</evidence>
<proteinExistence type="predicted"/>
<evidence type="ECO:0000313" key="7">
    <source>
        <dbReference type="Ensembl" id="ENSPNYP00000031426.1"/>
    </source>
</evidence>
<dbReference type="Gene3D" id="2.60.40.10">
    <property type="entry name" value="Immunoglobulins"/>
    <property type="match status" value="1"/>
</dbReference>
<dbReference type="PANTHER" id="PTHR19367:SF18">
    <property type="entry name" value="T CELL RECEPTOR ALPHA VARIABLE 16"/>
    <property type="match status" value="1"/>
</dbReference>
<sequence length="142" mass="15698">SCACILWTVKGVDEHNQLSVEGNTVSLSYNYPKLVTTDYFFWYRQHPGKPPQFLISHSASGSVLNDPVPGLKVQVEEKLIQMNISSATVADSAVYFCAVKPTVTGNPESLYKNPSSQQRALTLQLLGSLRQHRHQVDSSSFA</sequence>
<evidence type="ECO:0000256" key="2">
    <source>
        <dbReference type="ARBA" id="ARBA00023130"/>
    </source>
</evidence>
<keyword evidence="2" id="KW-1064">Adaptive immunity</keyword>
<dbReference type="CDD" id="cd00099">
    <property type="entry name" value="IgV"/>
    <property type="match status" value="1"/>
</dbReference>
<accession>A0A3B4HCC7</accession>
<dbReference type="InterPro" id="IPR013783">
    <property type="entry name" value="Ig-like_fold"/>
</dbReference>
<dbReference type="GeneTree" id="ENSGT01150000287077"/>
<keyword evidence="3" id="KW-0675">Receptor</keyword>